<comment type="caution">
    <text evidence="2">The sequence shown here is derived from an EMBL/GenBank/DDBJ whole genome shotgun (WGS) entry which is preliminary data.</text>
</comment>
<protein>
    <submittedName>
        <fullName evidence="2">Uncharacterized protein</fullName>
    </submittedName>
</protein>
<reference evidence="2" key="1">
    <citation type="journal article" date="2020" name="New Phytol.">
        <title>Comparative genomics reveals dynamic genome evolution in host specialist ectomycorrhizal fungi.</title>
        <authorList>
            <person name="Lofgren L.A."/>
            <person name="Nguyen N.H."/>
            <person name="Vilgalys R."/>
            <person name="Ruytinx J."/>
            <person name="Liao H.L."/>
            <person name="Branco S."/>
            <person name="Kuo A."/>
            <person name="LaButti K."/>
            <person name="Lipzen A."/>
            <person name="Andreopoulos W."/>
            <person name="Pangilinan J."/>
            <person name="Riley R."/>
            <person name="Hundley H."/>
            <person name="Na H."/>
            <person name="Barry K."/>
            <person name="Grigoriev I.V."/>
            <person name="Stajich J.E."/>
            <person name="Kennedy P.G."/>
        </authorList>
    </citation>
    <scope>NUCLEOTIDE SEQUENCE</scope>
    <source>
        <strain evidence="2">DOB743</strain>
    </source>
</reference>
<evidence type="ECO:0000313" key="3">
    <source>
        <dbReference type="Proteomes" id="UP000714275"/>
    </source>
</evidence>
<keyword evidence="3" id="KW-1185">Reference proteome</keyword>
<proteinExistence type="predicted"/>
<name>A0A9P6ZFJ9_9AGAM</name>
<accession>A0A9P6ZFJ9</accession>
<evidence type="ECO:0000256" key="1">
    <source>
        <dbReference type="SAM" id="MobiDB-lite"/>
    </source>
</evidence>
<dbReference type="AlphaFoldDB" id="A0A9P6ZFJ9"/>
<evidence type="ECO:0000313" key="2">
    <source>
        <dbReference type="EMBL" id="KAG1763649.1"/>
    </source>
</evidence>
<dbReference type="OrthoDB" id="2675302at2759"/>
<organism evidence="2 3">
    <name type="scientific">Suillus placidus</name>
    <dbReference type="NCBI Taxonomy" id="48579"/>
    <lineage>
        <taxon>Eukaryota</taxon>
        <taxon>Fungi</taxon>
        <taxon>Dikarya</taxon>
        <taxon>Basidiomycota</taxon>
        <taxon>Agaricomycotina</taxon>
        <taxon>Agaricomycetes</taxon>
        <taxon>Agaricomycetidae</taxon>
        <taxon>Boletales</taxon>
        <taxon>Suillineae</taxon>
        <taxon>Suillaceae</taxon>
        <taxon>Suillus</taxon>
    </lineage>
</organism>
<dbReference type="Proteomes" id="UP000714275">
    <property type="component" value="Unassembled WGS sequence"/>
</dbReference>
<sequence>MSNHGESTTQTVSSSGLVGGEFDQSSINQCLKFVGDYHKGIFDKADALLEIQKVLQASISESSTLTQLDFKPGLLHYLKLLDHVHDNDRQGSEQVRSDEARSDNKRLRERLHRRGKTEEAESDDSGDREDYHLRSKRRKLTPERLQFYPWLQPENYRFISKQKGEQLTLDCYEEWAKDPKYYRGQITSTMGCPSFPTLQWTLLLEGQAPDLEKVLSGHYSMAIDPKQTQSLGKGFEIILSQPSSTH</sequence>
<gene>
    <name evidence="2" type="ORF">EV702DRAFT_1051749</name>
</gene>
<feature type="region of interest" description="Disordered" evidence="1">
    <location>
        <begin position="89"/>
        <end position="135"/>
    </location>
</feature>
<feature type="compositionally biased region" description="Basic and acidic residues" evidence="1">
    <location>
        <begin position="89"/>
        <end position="106"/>
    </location>
</feature>
<dbReference type="EMBL" id="JABBWD010000156">
    <property type="protein sequence ID" value="KAG1763649.1"/>
    <property type="molecule type" value="Genomic_DNA"/>
</dbReference>